<dbReference type="PANTHER" id="PTHR43546:SF3">
    <property type="entry name" value="UPF0173 METAL-DEPENDENT HYDROLASE MJ1163"/>
    <property type="match status" value="1"/>
</dbReference>
<dbReference type="PANTHER" id="PTHR43546">
    <property type="entry name" value="UPF0173 METAL-DEPENDENT HYDROLASE MJ1163-RELATED"/>
    <property type="match status" value="1"/>
</dbReference>
<dbReference type="RefSeq" id="WP_286345425.1">
    <property type="nucleotide sequence ID" value="NZ_AP027732.1"/>
</dbReference>
<dbReference type="InterPro" id="IPR050114">
    <property type="entry name" value="UPF0173_UPF0282_UlaG_hydrolase"/>
</dbReference>
<dbReference type="SUPFAM" id="SSF56281">
    <property type="entry name" value="Metallo-hydrolase/oxidoreductase"/>
    <property type="match status" value="1"/>
</dbReference>
<evidence type="ECO:0000313" key="2">
    <source>
        <dbReference type="EMBL" id="BDZ48452.1"/>
    </source>
</evidence>
<dbReference type="SMART" id="SM00849">
    <property type="entry name" value="Lactamase_B"/>
    <property type="match status" value="1"/>
</dbReference>
<gene>
    <name evidence="2" type="ORF">GCM10025867_06930</name>
</gene>
<dbReference type="Gene3D" id="3.60.15.10">
    <property type="entry name" value="Ribonuclease Z/Hydroxyacylglutathione hydrolase-like"/>
    <property type="match status" value="1"/>
</dbReference>
<organism evidence="2 3">
    <name type="scientific">Frondihabitans sucicola</name>
    <dbReference type="NCBI Taxonomy" id="1268041"/>
    <lineage>
        <taxon>Bacteria</taxon>
        <taxon>Bacillati</taxon>
        <taxon>Actinomycetota</taxon>
        <taxon>Actinomycetes</taxon>
        <taxon>Micrococcales</taxon>
        <taxon>Microbacteriaceae</taxon>
        <taxon>Frondihabitans</taxon>
    </lineage>
</organism>
<dbReference type="Proteomes" id="UP001321486">
    <property type="component" value="Chromosome"/>
</dbReference>
<evidence type="ECO:0000259" key="1">
    <source>
        <dbReference type="SMART" id="SM00849"/>
    </source>
</evidence>
<dbReference type="Pfam" id="PF13483">
    <property type="entry name" value="Lactamase_B_3"/>
    <property type="match status" value="1"/>
</dbReference>
<protein>
    <submittedName>
        <fullName evidence="2">MBL fold metallo-hydrolase</fullName>
    </submittedName>
</protein>
<name>A0ABM8GJ97_9MICO</name>
<sequence>MELTKHTHATVVLSKGEGSLVIDPGAYTPNAADLVADATAVLITHAHPDHFDAGILDAALDAQPALTVYAPGSVAAGLGSHDGRVVTVAAGDTFAAAGFDVAVFGEEHAVIHPDVPVDENVGFLVDDVFHPGDAYLEPGVAVETLLLPTSGPWVSMRGAVDYVRAVKPAAAVQIHDLMLSDAGKGSTEQFLKNLTGVGLTTLQLGESVTL</sequence>
<dbReference type="EMBL" id="AP027732">
    <property type="protein sequence ID" value="BDZ48452.1"/>
    <property type="molecule type" value="Genomic_DNA"/>
</dbReference>
<accession>A0ABM8GJ97</accession>
<keyword evidence="3" id="KW-1185">Reference proteome</keyword>
<dbReference type="InterPro" id="IPR036866">
    <property type="entry name" value="RibonucZ/Hydroxyglut_hydro"/>
</dbReference>
<reference evidence="3" key="1">
    <citation type="journal article" date="2019" name="Int. J. Syst. Evol. Microbiol.">
        <title>The Global Catalogue of Microorganisms (GCM) 10K type strain sequencing project: providing services to taxonomists for standard genome sequencing and annotation.</title>
        <authorList>
            <consortium name="The Broad Institute Genomics Platform"/>
            <consortium name="The Broad Institute Genome Sequencing Center for Infectious Disease"/>
            <person name="Wu L."/>
            <person name="Ma J."/>
        </authorList>
    </citation>
    <scope>NUCLEOTIDE SEQUENCE [LARGE SCALE GENOMIC DNA]</scope>
    <source>
        <strain evidence="3">NBRC 108728</strain>
    </source>
</reference>
<proteinExistence type="predicted"/>
<evidence type="ECO:0000313" key="3">
    <source>
        <dbReference type="Proteomes" id="UP001321486"/>
    </source>
</evidence>
<feature type="domain" description="Metallo-beta-lactamase" evidence="1">
    <location>
        <begin position="6"/>
        <end position="175"/>
    </location>
</feature>
<dbReference type="InterPro" id="IPR001279">
    <property type="entry name" value="Metallo-B-lactamas"/>
</dbReference>